<accession>A0A8C8ZY71</accession>
<sequence>MALRELALLRWLPESRHSRKLILFIVFLALLLDNMLLTVVVPIIPSYLYSIEHENSTTETQTTRPVLTASTSDSFQSIFSYYDNSTMVTGNATRDLQGGQLHKATTPHMVTNTSSAPSDCPSEDKDLLNENVQVGLLFASKATVQLLTNPFIGLLTNRIGYPIPMFAGFCIMFISTISKCLMFALWVRVSGWALTPTSRKLRIQPGSLCTGMGMLASVYTDDEERGNAMGIALGGPPCGVLYEFVGKTAPFLVLAALVLLDGAIQLFVLQPSRVQPESQKGTPLVTLLKDPYILIAAGSICFANMGIAMLEPALPIWMMETMCSRKWQLGVAFLPASISYLIGTNIFGILAHKMGRWLCALLGMIIVGISILCVRMVDSSMMPIMGYLVDLRHVSVYGSVYAIADVAFCMGYAIGPSAGGAIAKAIGFPWLMTIIGIIDILFAPLCFFLRSPPAKEEKMAILMDHNCPIKTKMYTQNNIQSYPIGDDEESESD</sequence>
<evidence type="ECO:0000256" key="4">
    <source>
        <dbReference type="ARBA" id="ARBA00022989"/>
    </source>
</evidence>
<feature type="transmembrane region" description="Helical" evidence="7">
    <location>
        <begin position="329"/>
        <end position="349"/>
    </location>
</feature>
<evidence type="ECO:0000256" key="1">
    <source>
        <dbReference type="ARBA" id="ARBA00004644"/>
    </source>
</evidence>
<dbReference type="Proteomes" id="UP000694414">
    <property type="component" value="Unplaced"/>
</dbReference>
<dbReference type="SUPFAM" id="SSF103473">
    <property type="entry name" value="MFS general substrate transporter"/>
    <property type="match status" value="1"/>
</dbReference>
<feature type="transmembrane region" description="Helical" evidence="7">
    <location>
        <begin position="427"/>
        <end position="449"/>
    </location>
</feature>
<name>A0A8C8ZY71_PROSS</name>
<evidence type="ECO:0000256" key="6">
    <source>
        <dbReference type="ARBA" id="ARBA00023329"/>
    </source>
</evidence>
<dbReference type="Pfam" id="PF07690">
    <property type="entry name" value="MFS_1"/>
    <property type="match status" value="1"/>
</dbReference>
<dbReference type="GO" id="GO:0015311">
    <property type="term" value="F:monoamine:proton antiporter activity"/>
    <property type="evidence" value="ECO:0007669"/>
    <property type="project" value="Ensembl"/>
</dbReference>
<feature type="transmembrane region" description="Helical" evidence="7">
    <location>
        <begin position="163"/>
        <end position="187"/>
    </location>
</feature>
<evidence type="ECO:0000256" key="7">
    <source>
        <dbReference type="SAM" id="Phobius"/>
    </source>
</evidence>
<dbReference type="InterPro" id="IPR011701">
    <property type="entry name" value="MFS"/>
</dbReference>
<dbReference type="GO" id="GO:0005335">
    <property type="term" value="F:serotonin:sodium:chloride symporter activity"/>
    <property type="evidence" value="ECO:0007669"/>
    <property type="project" value="TreeGrafter"/>
</dbReference>
<keyword evidence="6" id="KW-0968">Cytoplasmic vesicle</keyword>
<feature type="transmembrane region" description="Helical" evidence="7">
    <location>
        <begin position="21"/>
        <end position="44"/>
    </location>
</feature>
<evidence type="ECO:0000256" key="3">
    <source>
        <dbReference type="ARBA" id="ARBA00022692"/>
    </source>
</evidence>
<dbReference type="InterPro" id="IPR050930">
    <property type="entry name" value="MFS_Vesicular_Transporter"/>
</dbReference>
<keyword evidence="2" id="KW-0813">Transport</keyword>
<dbReference type="GO" id="GO:0051615">
    <property type="term" value="P:histamine uptake"/>
    <property type="evidence" value="ECO:0007669"/>
    <property type="project" value="Ensembl"/>
</dbReference>
<reference evidence="8" key="1">
    <citation type="submission" date="2025-08" db="UniProtKB">
        <authorList>
            <consortium name="Ensembl"/>
        </authorList>
    </citation>
    <scope>IDENTIFICATION</scope>
</reference>
<keyword evidence="4 7" id="KW-1133">Transmembrane helix</keyword>
<feature type="transmembrane region" description="Helical" evidence="7">
    <location>
        <begin position="394"/>
        <end position="415"/>
    </location>
</feature>
<dbReference type="InterPro" id="IPR036259">
    <property type="entry name" value="MFS_trans_sf"/>
</dbReference>
<dbReference type="CDD" id="cd17384">
    <property type="entry name" value="MFS_SLC18A1_2_VAT1_2"/>
    <property type="match status" value="1"/>
</dbReference>
<feature type="transmembrane region" description="Helical" evidence="7">
    <location>
        <begin position="355"/>
        <end position="374"/>
    </location>
</feature>
<evidence type="ECO:0000313" key="8">
    <source>
        <dbReference type="Ensembl" id="ENSPSMP00000025183.1"/>
    </source>
</evidence>
<protein>
    <submittedName>
        <fullName evidence="8">Solute carrier family 18 member A2</fullName>
    </submittedName>
</protein>
<gene>
    <name evidence="8" type="primary">SLC18A2</name>
</gene>
<keyword evidence="3 7" id="KW-0812">Transmembrane</keyword>
<dbReference type="GeneTree" id="ENSGT00940000157593"/>
<dbReference type="Ensembl" id="ENSPSMT00000029186.1">
    <property type="protein sequence ID" value="ENSPSMP00000025183.1"/>
    <property type="gene ID" value="ENSPSMG00000017705.1"/>
</dbReference>
<keyword evidence="9" id="KW-1185">Reference proteome</keyword>
<dbReference type="GO" id="GO:0015842">
    <property type="term" value="P:aminergic neurotransmitter loading into synaptic vesicle"/>
    <property type="evidence" value="ECO:0007669"/>
    <property type="project" value="TreeGrafter"/>
</dbReference>
<dbReference type="PANTHER" id="PTHR23506:SF30">
    <property type="entry name" value="SYNAPTIC VESICULAR AMINE TRANSPORTER"/>
    <property type="match status" value="1"/>
</dbReference>
<evidence type="ECO:0000256" key="5">
    <source>
        <dbReference type="ARBA" id="ARBA00023136"/>
    </source>
</evidence>
<feature type="transmembrane region" description="Helical" evidence="7">
    <location>
        <begin position="292"/>
        <end position="317"/>
    </location>
</feature>
<dbReference type="Gene3D" id="1.20.1250.20">
    <property type="entry name" value="MFS general substrate transporter like domains"/>
    <property type="match status" value="2"/>
</dbReference>
<dbReference type="GO" id="GO:0030672">
    <property type="term" value="C:synaptic vesicle membrane"/>
    <property type="evidence" value="ECO:0007669"/>
    <property type="project" value="UniProtKB-SubCell"/>
</dbReference>
<evidence type="ECO:0000256" key="2">
    <source>
        <dbReference type="ARBA" id="ARBA00022448"/>
    </source>
</evidence>
<proteinExistence type="predicted"/>
<dbReference type="AlphaFoldDB" id="A0A8C8ZY71"/>
<dbReference type="GO" id="GO:0005813">
    <property type="term" value="C:centrosome"/>
    <property type="evidence" value="ECO:0007669"/>
    <property type="project" value="Ensembl"/>
</dbReference>
<comment type="subcellular location">
    <subcellularLocation>
        <location evidence="1">Cytoplasmic vesicle</location>
        <location evidence="1">Secretory vesicle</location>
        <location evidence="1">Synaptic vesicle membrane</location>
        <topology evidence="1">Multi-pass membrane protein</topology>
    </subcellularLocation>
</comment>
<dbReference type="GO" id="GO:0043195">
    <property type="term" value="C:terminal bouton"/>
    <property type="evidence" value="ECO:0007669"/>
    <property type="project" value="TreeGrafter"/>
</dbReference>
<keyword evidence="5 7" id="KW-0472">Membrane</keyword>
<organism evidence="8 9">
    <name type="scientific">Prolemur simus</name>
    <name type="common">Greater bamboo lemur</name>
    <name type="synonym">Hapalemur simus</name>
    <dbReference type="NCBI Taxonomy" id="1328070"/>
    <lineage>
        <taxon>Eukaryota</taxon>
        <taxon>Metazoa</taxon>
        <taxon>Chordata</taxon>
        <taxon>Craniata</taxon>
        <taxon>Vertebrata</taxon>
        <taxon>Euteleostomi</taxon>
        <taxon>Mammalia</taxon>
        <taxon>Eutheria</taxon>
        <taxon>Euarchontoglires</taxon>
        <taxon>Primates</taxon>
        <taxon>Strepsirrhini</taxon>
        <taxon>Lemuriformes</taxon>
        <taxon>Lemuridae</taxon>
        <taxon>Prolemur</taxon>
    </lineage>
</organism>
<evidence type="ECO:0000313" key="9">
    <source>
        <dbReference type="Proteomes" id="UP000694414"/>
    </source>
</evidence>
<feature type="transmembrane region" description="Helical" evidence="7">
    <location>
        <begin position="251"/>
        <end position="272"/>
    </location>
</feature>
<reference evidence="8" key="2">
    <citation type="submission" date="2025-09" db="UniProtKB">
        <authorList>
            <consortium name="Ensembl"/>
        </authorList>
    </citation>
    <scope>IDENTIFICATION</scope>
</reference>
<dbReference type="PANTHER" id="PTHR23506">
    <property type="entry name" value="GH10249P"/>
    <property type="match status" value="1"/>
</dbReference>